<accession>A0A2H6N0J1</accession>
<evidence type="ECO:0000313" key="1">
    <source>
        <dbReference type="EMBL" id="LAA21732.1"/>
    </source>
</evidence>
<proteinExistence type="predicted"/>
<reference evidence="1" key="1">
    <citation type="submission" date="2017-07" db="EMBL/GenBank/DDBJ databases">
        <authorList>
            <person name="Mikheyev A."/>
            <person name="Grau M."/>
        </authorList>
    </citation>
    <scope>NUCLEOTIDE SEQUENCE</scope>
    <source>
        <tissue evidence="1">Venom_gland</tissue>
    </source>
</reference>
<reference evidence="1" key="2">
    <citation type="submission" date="2017-12" db="EMBL/GenBank/DDBJ databases">
        <title>Coralsnake Venomics: Analyses of Venom Gland Transcriptomes and Proteomes of Six Brazilian Taxa.</title>
        <authorList>
            <person name="Aird S.D."/>
            <person name="Jorge da Silva N."/>
            <person name="Qiu L."/>
            <person name="Villar-Briones A."/>
            <person name="Aparecida-Saddi V."/>
            <person name="Campos-Telles M.P."/>
            <person name="Grau M."/>
            <person name="Mikheyev A.S."/>
        </authorList>
    </citation>
    <scope>NUCLEOTIDE SEQUENCE</scope>
    <source>
        <tissue evidence="1">Venom_gland</tissue>
    </source>
</reference>
<sequence length="119" mass="13917">MVWDFIIQTGRHLSYNSPDFITVHKKDKEIWIMGAGVPRDSKKEEKELEKTTKYNDVQKEDWQKKAPITMTNSTNSYDNNTIPEYLECCLNTIGIDKISIYQLQKSALHGLVYVLQQYL</sequence>
<dbReference type="EMBL" id="IACI01021180">
    <property type="protein sequence ID" value="LAA21732.1"/>
    <property type="molecule type" value="Transcribed_RNA"/>
</dbReference>
<organism evidence="1">
    <name type="scientific">Micrurus carvalhoi</name>
    <dbReference type="NCBI Taxonomy" id="3147026"/>
    <lineage>
        <taxon>Eukaryota</taxon>
        <taxon>Metazoa</taxon>
        <taxon>Chordata</taxon>
        <taxon>Craniata</taxon>
        <taxon>Vertebrata</taxon>
        <taxon>Euteleostomi</taxon>
        <taxon>Lepidosauria</taxon>
        <taxon>Squamata</taxon>
        <taxon>Bifurcata</taxon>
        <taxon>Unidentata</taxon>
        <taxon>Episquamata</taxon>
        <taxon>Toxicofera</taxon>
        <taxon>Serpentes</taxon>
        <taxon>Colubroidea</taxon>
        <taxon>Elapidae</taxon>
        <taxon>Elapinae</taxon>
        <taxon>Micrurus</taxon>
    </lineage>
</organism>
<name>A0A2H6N0J1_9SAUR</name>
<protein>
    <submittedName>
        <fullName evidence="1">Uncharacterized protein</fullName>
    </submittedName>
</protein>
<dbReference type="AlphaFoldDB" id="A0A2H6N0J1"/>